<keyword evidence="2" id="KW-0560">Oxidoreductase</keyword>
<evidence type="ECO:0000256" key="3">
    <source>
        <dbReference type="RuleBase" id="RU000363"/>
    </source>
</evidence>
<evidence type="ECO:0000313" key="5">
    <source>
        <dbReference type="EMBL" id="MBD8042345.1"/>
    </source>
</evidence>
<dbReference type="PRINTS" id="PR00080">
    <property type="entry name" value="SDRFAMILY"/>
</dbReference>
<dbReference type="EMBL" id="JACSQC010000001">
    <property type="protein sequence ID" value="MBD8042345.1"/>
    <property type="molecule type" value="Genomic_DNA"/>
</dbReference>
<evidence type="ECO:0000256" key="1">
    <source>
        <dbReference type="ARBA" id="ARBA00006484"/>
    </source>
</evidence>
<dbReference type="PANTHER" id="PTHR24322:SF736">
    <property type="entry name" value="RETINOL DEHYDROGENASE 10"/>
    <property type="match status" value="1"/>
</dbReference>
<dbReference type="PANTHER" id="PTHR24322">
    <property type="entry name" value="PKSB"/>
    <property type="match status" value="1"/>
</dbReference>
<dbReference type="Pfam" id="PF00106">
    <property type="entry name" value="adh_short"/>
    <property type="match status" value="1"/>
</dbReference>
<sequence>MGISVSGRSVLVTGGAMGMGRLYAERAVREGARAVVLWDRDAQALRTTAAELRALGGAEIHPYELDIASVDEVFQAAGAVLAEAGAPDVLINNAGIVRGSYFWDHSDADIDAVMNVNTLAPMHITRAFLPAMIERRTPARILNVASASGTLSVPKMSVYTASKWAVIGWSDSLRLELVKAGHGHVQVTTLIPSYIKTGMFEGARGPLMTPLMEPEFVVNKAWAALLEGKARVQLPWTVALGSALRGLLPQPAWDVVAGRVFKVYQSMDQFTGRQAGAAAPARQPAATEQEQQNQETGSRA</sequence>
<dbReference type="InterPro" id="IPR020904">
    <property type="entry name" value="Sc_DH/Rdtase_CS"/>
</dbReference>
<comment type="caution">
    <text evidence="5">The sequence shown here is derived from an EMBL/GenBank/DDBJ whole genome shotgun (WGS) entry which is preliminary data.</text>
</comment>
<evidence type="ECO:0000256" key="2">
    <source>
        <dbReference type="ARBA" id="ARBA00023002"/>
    </source>
</evidence>
<dbReference type="RefSeq" id="WP_191745299.1">
    <property type="nucleotide sequence ID" value="NZ_JACSQC010000001.1"/>
</dbReference>
<comment type="similarity">
    <text evidence="1 3">Belongs to the short-chain dehydrogenases/reductases (SDR) family.</text>
</comment>
<dbReference type="InterPro" id="IPR002347">
    <property type="entry name" value="SDR_fam"/>
</dbReference>
<gene>
    <name evidence="5" type="ORF">H9638_00820</name>
</gene>
<feature type="region of interest" description="Disordered" evidence="4">
    <location>
        <begin position="274"/>
        <end position="300"/>
    </location>
</feature>
<protein>
    <submittedName>
        <fullName evidence="5">SDR family NAD(P)-dependent oxidoreductase</fullName>
    </submittedName>
</protein>
<dbReference type="Proteomes" id="UP000652763">
    <property type="component" value="Unassembled WGS sequence"/>
</dbReference>
<keyword evidence="6" id="KW-1185">Reference proteome</keyword>
<name>A0ABR8YDP4_9MICC</name>
<organism evidence="5 6">
    <name type="scientific">Arthrobacter pullicola</name>
    <dbReference type="NCBI Taxonomy" id="2762224"/>
    <lineage>
        <taxon>Bacteria</taxon>
        <taxon>Bacillati</taxon>
        <taxon>Actinomycetota</taxon>
        <taxon>Actinomycetes</taxon>
        <taxon>Micrococcales</taxon>
        <taxon>Micrococcaceae</taxon>
        <taxon>Arthrobacter</taxon>
    </lineage>
</organism>
<reference evidence="5 6" key="1">
    <citation type="submission" date="2020-08" db="EMBL/GenBank/DDBJ databases">
        <title>A Genomic Blueprint of the Chicken Gut Microbiome.</title>
        <authorList>
            <person name="Gilroy R."/>
            <person name="Ravi A."/>
            <person name="Getino M."/>
            <person name="Pursley I."/>
            <person name="Horton D.L."/>
            <person name="Alikhan N.-F."/>
            <person name="Baker D."/>
            <person name="Gharbi K."/>
            <person name="Hall N."/>
            <person name="Watson M."/>
            <person name="Adriaenssens E.M."/>
            <person name="Foster-Nyarko E."/>
            <person name="Jarju S."/>
            <person name="Secka A."/>
            <person name="Antonio M."/>
            <person name="Oren A."/>
            <person name="Chaudhuri R."/>
            <person name="La Ragione R.M."/>
            <person name="Hildebrand F."/>
            <person name="Pallen M.J."/>
        </authorList>
    </citation>
    <scope>NUCLEOTIDE SEQUENCE [LARGE SCALE GENOMIC DNA]</scope>
    <source>
        <strain evidence="5 6">Sa2BUA2</strain>
    </source>
</reference>
<proteinExistence type="inferred from homology"/>
<evidence type="ECO:0000256" key="4">
    <source>
        <dbReference type="SAM" id="MobiDB-lite"/>
    </source>
</evidence>
<dbReference type="InterPro" id="IPR036291">
    <property type="entry name" value="NAD(P)-bd_dom_sf"/>
</dbReference>
<accession>A0ABR8YDP4</accession>
<dbReference type="SUPFAM" id="SSF51735">
    <property type="entry name" value="NAD(P)-binding Rossmann-fold domains"/>
    <property type="match status" value="1"/>
</dbReference>
<dbReference type="PRINTS" id="PR00081">
    <property type="entry name" value="GDHRDH"/>
</dbReference>
<dbReference type="PROSITE" id="PS00061">
    <property type="entry name" value="ADH_SHORT"/>
    <property type="match status" value="1"/>
</dbReference>
<evidence type="ECO:0000313" key="6">
    <source>
        <dbReference type="Proteomes" id="UP000652763"/>
    </source>
</evidence>
<dbReference type="Gene3D" id="3.40.50.720">
    <property type="entry name" value="NAD(P)-binding Rossmann-like Domain"/>
    <property type="match status" value="1"/>
</dbReference>